<keyword evidence="11" id="KW-0653">Protein transport</keyword>
<evidence type="ECO:0000256" key="13">
    <source>
        <dbReference type="ARBA" id="ARBA00023136"/>
    </source>
</evidence>
<dbReference type="PANTHER" id="PTHR48178">
    <property type="entry name" value="PEROXISOME BIOGENESIS FACTOR 2"/>
    <property type="match status" value="1"/>
</dbReference>
<keyword evidence="4" id="KW-0813">Transport</keyword>
<dbReference type="InterPro" id="IPR017907">
    <property type="entry name" value="Znf_RING_CS"/>
</dbReference>
<dbReference type="Gene3D" id="3.30.40.10">
    <property type="entry name" value="Zinc/RING finger domain, C3HC4 (zinc finger)"/>
    <property type="match status" value="1"/>
</dbReference>
<evidence type="ECO:0000256" key="4">
    <source>
        <dbReference type="ARBA" id="ARBA00022448"/>
    </source>
</evidence>
<evidence type="ECO:0000256" key="6">
    <source>
        <dbReference type="ARBA" id="ARBA00022692"/>
    </source>
</evidence>
<dbReference type="InterPro" id="IPR025654">
    <property type="entry name" value="PEX2/10"/>
</dbReference>
<evidence type="ECO:0000313" key="21">
    <source>
        <dbReference type="Proteomes" id="UP001217089"/>
    </source>
</evidence>
<proteinExistence type="inferred from homology"/>
<dbReference type="Pfam" id="PF00097">
    <property type="entry name" value="zf-C3HC4"/>
    <property type="match status" value="1"/>
</dbReference>
<sequence>MISRRQKYVYALILIGSPWLRDRSSNILKYFGLNKWKEQSQKILRWIEVTFKLANLLNFLVFLQQGVYHSITERILGIRPMFPKKQGVRQVSFEYMTRELMWHGFSEFLFFILPLVNFQKIKNFMQKTFLPRKGGIVDQSKRELTKCAICGEWPVNPQEIGCQHVYCYFCIK</sequence>
<evidence type="ECO:0000256" key="5">
    <source>
        <dbReference type="ARBA" id="ARBA00022679"/>
    </source>
</evidence>
<evidence type="ECO:0000256" key="15">
    <source>
        <dbReference type="ARBA" id="ARBA00032511"/>
    </source>
</evidence>
<evidence type="ECO:0000256" key="16">
    <source>
        <dbReference type="ARBA" id="ARBA00034438"/>
    </source>
</evidence>
<keyword evidence="8" id="KW-0863">Zinc-finger</keyword>
<keyword evidence="6" id="KW-0812">Transmembrane</keyword>
<gene>
    <name evidence="20" type="ORF">KUTeg_002250</name>
</gene>
<dbReference type="InterPro" id="IPR013083">
    <property type="entry name" value="Znf_RING/FYVE/PHD"/>
</dbReference>
<dbReference type="EMBL" id="JARBDR010000141">
    <property type="protein sequence ID" value="KAJ8320663.1"/>
    <property type="molecule type" value="Genomic_DNA"/>
</dbReference>
<comment type="similarity">
    <text evidence="3">Belongs to the pex2/pex10/pex12 family.</text>
</comment>
<evidence type="ECO:0000256" key="7">
    <source>
        <dbReference type="ARBA" id="ARBA00022723"/>
    </source>
</evidence>
<evidence type="ECO:0000259" key="19">
    <source>
        <dbReference type="Pfam" id="PF04757"/>
    </source>
</evidence>
<evidence type="ECO:0000256" key="11">
    <source>
        <dbReference type="ARBA" id="ARBA00022927"/>
    </source>
</evidence>
<dbReference type="PROSITE" id="PS00518">
    <property type="entry name" value="ZF_RING_1"/>
    <property type="match status" value="1"/>
</dbReference>
<evidence type="ECO:0000256" key="12">
    <source>
        <dbReference type="ARBA" id="ARBA00022989"/>
    </source>
</evidence>
<dbReference type="Pfam" id="PF04757">
    <property type="entry name" value="Pex2_Pex12"/>
    <property type="match status" value="1"/>
</dbReference>
<dbReference type="PANTHER" id="PTHR48178:SF1">
    <property type="entry name" value="PEROXISOME BIOGENESIS FACTOR 2"/>
    <property type="match status" value="1"/>
</dbReference>
<dbReference type="InterPro" id="IPR018957">
    <property type="entry name" value="Znf_C3HC4_RING-type"/>
</dbReference>
<comment type="subcellular location">
    <subcellularLocation>
        <location evidence="1">Peroxisome membrane</location>
        <topology evidence="1">Multi-pass membrane protein</topology>
    </subcellularLocation>
</comment>
<feature type="non-terminal residue" evidence="20">
    <location>
        <position position="172"/>
    </location>
</feature>
<keyword evidence="5" id="KW-0808">Transferase</keyword>
<feature type="domain" description="Pex N-terminal" evidence="19">
    <location>
        <begin position="2"/>
        <end position="122"/>
    </location>
</feature>
<accession>A0ABQ9FTS6</accession>
<organism evidence="20 21">
    <name type="scientific">Tegillarca granosa</name>
    <name type="common">Malaysian cockle</name>
    <name type="synonym">Anadara granosa</name>
    <dbReference type="NCBI Taxonomy" id="220873"/>
    <lineage>
        <taxon>Eukaryota</taxon>
        <taxon>Metazoa</taxon>
        <taxon>Spiralia</taxon>
        <taxon>Lophotrochozoa</taxon>
        <taxon>Mollusca</taxon>
        <taxon>Bivalvia</taxon>
        <taxon>Autobranchia</taxon>
        <taxon>Pteriomorphia</taxon>
        <taxon>Arcoida</taxon>
        <taxon>Arcoidea</taxon>
        <taxon>Arcidae</taxon>
        <taxon>Tegillarca</taxon>
    </lineage>
</organism>
<dbReference type="Proteomes" id="UP001217089">
    <property type="component" value="Unassembled WGS sequence"/>
</dbReference>
<feature type="domain" description="Zinc finger C3HC4 RING-type" evidence="18">
    <location>
        <begin position="147"/>
        <end position="172"/>
    </location>
</feature>
<evidence type="ECO:0000256" key="3">
    <source>
        <dbReference type="ARBA" id="ARBA00008704"/>
    </source>
</evidence>
<keyword evidence="7" id="KW-0479">Metal-binding</keyword>
<evidence type="ECO:0000256" key="14">
    <source>
        <dbReference type="ARBA" id="ARBA00023140"/>
    </source>
</evidence>
<evidence type="ECO:0000256" key="17">
    <source>
        <dbReference type="ARBA" id="ARBA00034523"/>
    </source>
</evidence>
<protein>
    <recommendedName>
        <fullName evidence="17">RING-type E3 ubiquitin transferase (cysteine targeting)</fullName>
        <ecNumber evidence="17">2.3.2.36</ecNumber>
    </recommendedName>
    <alternativeName>
        <fullName evidence="15">Peroxin-2</fullName>
    </alternativeName>
</protein>
<evidence type="ECO:0000259" key="18">
    <source>
        <dbReference type="Pfam" id="PF00097"/>
    </source>
</evidence>
<dbReference type="InterPro" id="IPR006845">
    <property type="entry name" value="Pex_N"/>
</dbReference>
<keyword evidence="13" id="KW-0472">Membrane</keyword>
<comment type="pathway">
    <text evidence="2">Protein modification; protein ubiquitination.</text>
</comment>
<reference evidence="20 21" key="1">
    <citation type="submission" date="2022-12" db="EMBL/GenBank/DDBJ databases">
        <title>Chromosome-level genome of Tegillarca granosa.</title>
        <authorList>
            <person name="Kim J."/>
        </authorList>
    </citation>
    <scope>NUCLEOTIDE SEQUENCE [LARGE SCALE GENOMIC DNA]</scope>
    <source>
        <strain evidence="20">Teg-2019</strain>
        <tissue evidence="20">Adductor muscle</tissue>
    </source>
</reference>
<name>A0ABQ9FTS6_TEGGR</name>
<keyword evidence="10" id="KW-0862">Zinc</keyword>
<keyword evidence="21" id="KW-1185">Reference proteome</keyword>
<evidence type="ECO:0000256" key="9">
    <source>
        <dbReference type="ARBA" id="ARBA00022786"/>
    </source>
</evidence>
<keyword evidence="14" id="KW-0576">Peroxisome</keyword>
<evidence type="ECO:0000313" key="20">
    <source>
        <dbReference type="EMBL" id="KAJ8320663.1"/>
    </source>
</evidence>
<dbReference type="SUPFAM" id="SSF57850">
    <property type="entry name" value="RING/U-box"/>
    <property type="match status" value="1"/>
</dbReference>
<comment type="catalytic activity">
    <reaction evidence="16">
        <text>[E2 ubiquitin-conjugating enzyme]-S-ubiquitinyl-L-cysteine + [acceptor protein]-L-cysteine = [E2 ubiquitin-conjugating enzyme]-L-cysteine + [acceptor protein]-S-ubiquitinyl-L-cysteine.</text>
        <dbReference type="EC" id="2.3.2.36"/>
    </reaction>
</comment>
<evidence type="ECO:0000256" key="2">
    <source>
        <dbReference type="ARBA" id="ARBA00004906"/>
    </source>
</evidence>
<keyword evidence="12" id="KW-1133">Transmembrane helix</keyword>
<evidence type="ECO:0000256" key="8">
    <source>
        <dbReference type="ARBA" id="ARBA00022771"/>
    </source>
</evidence>
<keyword evidence="9" id="KW-0833">Ubl conjugation pathway</keyword>
<evidence type="ECO:0000256" key="10">
    <source>
        <dbReference type="ARBA" id="ARBA00022833"/>
    </source>
</evidence>
<evidence type="ECO:0000256" key="1">
    <source>
        <dbReference type="ARBA" id="ARBA00004585"/>
    </source>
</evidence>
<comment type="caution">
    <text evidence="20">The sequence shown here is derived from an EMBL/GenBank/DDBJ whole genome shotgun (WGS) entry which is preliminary data.</text>
</comment>
<dbReference type="EC" id="2.3.2.36" evidence="17"/>